<organism evidence="2 3">
    <name type="scientific">Edaphochlamys debaryana</name>
    <dbReference type="NCBI Taxonomy" id="47281"/>
    <lineage>
        <taxon>Eukaryota</taxon>
        <taxon>Viridiplantae</taxon>
        <taxon>Chlorophyta</taxon>
        <taxon>core chlorophytes</taxon>
        <taxon>Chlorophyceae</taxon>
        <taxon>CS clade</taxon>
        <taxon>Chlamydomonadales</taxon>
        <taxon>Chlamydomonadales incertae sedis</taxon>
        <taxon>Edaphochlamys</taxon>
    </lineage>
</organism>
<reference evidence="2" key="1">
    <citation type="journal article" date="2020" name="bioRxiv">
        <title>Comparative genomics of Chlamydomonas.</title>
        <authorList>
            <person name="Craig R.J."/>
            <person name="Hasan A.R."/>
            <person name="Ness R.W."/>
            <person name="Keightley P.D."/>
        </authorList>
    </citation>
    <scope>NUCLEOTIDE SEQUENCE</scope>
    <source>
        <strain evidence="2">CCAP 11/70</strain>
    </source>
</reference>
<protein>
    <recommendedName>
        <fullName evidence="4">F-box domain-containing protein</fullName>
    </recommendedName>
</protein>
<sequence>MVAVRSGDAAALPAALAQAGVAGEVQRPVPDMATAADASMPAPQAPRAEAAGADDTRLASEAIPDWALLPRDPLDLVLRCLDSRSLLAALQACSAWGGVAARLLGRRRREAALASWASVLQQTPRLSRALAQVDLADLTQLARQESPPRPIVQLFHALELLWTRYDRKRDREQEAALQRRRGGAPAAAAQARAKDDNEEAEEKARAVDQRLGDLEDPALRRDVWAKAQRRMQIPDFPDPCLIGALPLSPAALALLRRRMGLTAAGGGWEPGPRLPPLVPGEVAAHSPAAGRLAEWLVGTEELVRAGQEKDAADAWAWPKQLLKLCTRKARGSRPHRSRR</sequence>
<dbReference type="Proteomes" id="UP000612055">
    <property type="component" value="Unassembled WGS sequence"/>
</dbReference>
<evidence type="ECO:0000313" key="3">
    <source>
        <dbReference type="Proteomes" id="UP000612055"/>
    </source>
</evidence>
<dbReference type="InterPro" id="IPR036047">
    <property type="entry name" value="F-box-like_dom_sf"/>
</dbReference>
<feature type="region of interest" description="Disordered" evidence="1">
    <location>
        <begin position="173"/>
        <end position="203"/>
    </location>
</feature>
<feature type="region of interest" description="Disordered" evidence="1">
    <location>
        <begin position="36"/>
        <end position="56"/>
    </location>
</feature>
<accession>A0A836BTT3</accession>
<proteinExistence type="predicted"/>
<dbReference type="EMBL" id="JAEHOE010000084">
    <property type="protein sequence ID" value="KAG2488412.1"/>
    <property type="molecule type" value="Genomic_DNA"/>
</dbReference>
<keyword evidence="3" id="KW-1185">Reference proteome</keyword>
<evidence type="ECO:0008006" key="4">
    <source>
        <dbReference type="Google" id="ProtNLM"/>
    </source>
</evidence>
<comment type="caution">
    <text evidence="2">The sequence shown here is derived from an EMBL/GenBank/DDBJ whole genome shotgun (WGS) entry which is preliminary data.</text>
</comment>
<gene>
    <name evidence="2" type="ORF">HYH03_013096</name>
</gene>
<name>A0A836BTT3_9CHLO</name>
<evidence type="ECO:0000256" key="1">
    <source>
        <dbReference type="SAM" id="MobiDB-lite"/>
    </source>
</evidence>
<evidence type="ECO:0000313" key="2">
    <source>
        <dbReference type="EMBL" id="KAG2488412.1"/>
    </source>
</evidence>
<dbReference type="AlphaFoldDB" id="A0A836BTT3"/>
<dbReference type="SUPFAM" id="SSF81383">
    <property type="entry name" value="F-box domain"/>
    <property type="match status" value="1"/>
</dbReference>
<dbReference type="OrthoDB" id="550711at2759"/>
<feature type="compositionally biased region" description="Low complexity" evidence="1">
    <location>
        <begin position="41"/>
        <end position="53"/>
    </location>
</feature>